<protein>
    <recommendedName>
        <fullName evidence="6">Antimicrobial peptide, SdpC family</fullName>
    </recommendedName>
</protein>
<keyword evidence="2" id="KW-0812">Transmembrane</keyword>
<keyword evidence="2" id="KW-0472">Membrane</keyword>
<feature type="transmembrane region" description="Helical" evidence="2">
    <location>
        <begin position="171"/>
        <end position="195"/>
    </location>
</feature>
<evidence type="ECO:0000256" key="3">
    <source>
        <dbReference type="SAM" id="SignalP"/>
    </source>
</evidence>
<keyword evidence="2" id="KW-1133">Transmembrane helix</keyword>
<sequence length="217" mass="22399">MHTSIAALITAGALASSSLTAAPSQPQDSGADSASQVVAAADSPQPQDPKYSDADIVEFFLFGRGPAADDRPDLIESLGIVVQPEPNASTVSGIVRTLTTADPSFHERVTAQLQARDPYKAEAGMKAFASDLRGITATASASTGPRRLLTSKAVSSGWAVGQNYIALYNTAVVSVGFAVSVALVASIAGVVLAFYERPDDTSDLRQQQYAQALAGAL</sequence>
<keyword evidence="5" id="KW-1185">Reference proteome</keyword>
<comment type="caution">
    <text evidence="4">The sequence shown here is derived from an EMBL/GenBank/DDBJ whole genome shotgun (WGS) entry which is preliminary data.</text>
</comment>
<reference evidence="4 5" key="1">
    <citation type="submission" date="2014-11" db="EMBL/GenBank/DDBJ databases">
        <title>Genome sequence of Microbacterium mangrovi MUSC 115(T).</title>
        <authorList>
            <person name="Lee L.-H."/>
        </authorList>
    </citation>
    <scope>NUCLEOTIDE SEQUENCE [LARGE SCALE GENOMIC DNA]</scope>
    <source>
        <strain evidence="4 5">MUSC 115</strain>
    </source>
</reference>
<feature type="compositionally biased region" description="Low complexity" evidence="1">
    <location>
        <begin position="17"/>
        <end position="43"/>
    </location>
</feature>
<evidence type="ECO:0000313" key="4">
    <source>
        <dbReference type="EMBL" id="KHK96037.1"/>
    </source>
</evidence>
<gene>
    <name evidence="4" type="ORF">LK09_16945</name>
</gene>
<dbReference type="Proteomes" id="UP000031030">
    <property type="component" value="Unassembled WGS sequence"/>
</dbReference>
<name>A0A0B2A364_9MICO</name>
<evidence type="ECO:0000256" key="2">
    <source>
        <dbReference type="SAM" id="Phobius"/>
    </source>
</evidence>
<dbReference type="Pfam" id="PF26137">
    <property type="entry name" value="Toxin_SdpC"/>
    <property type="match status" value="1"/>
</dbReference>
<keyword evidence="3" id="KW-0732">Signal</keyword>
<accession>A0A0B2A364</accession>
<proteinExistence type="predicted"/>
<feature type="chain" id="PRO_5039047479" description="Antimicrobial peptide, SdpC family" evidence="3">
    <location>
        <begin position="22"/>
        <end position="217"/>
    </location>
</feature>
<evidence type="ECO:0008006" key="6">
    <source>
        <dbReference type="Google" id="ProtNLM"/>
    </source>
</evidence>
<feature type="region of interest" description="Disordered" evidence="1">
    <location>
        <begin position="17"/>
        <end position="51"/>
    </location>
</feature>
<dbReference type="AlphaFoldDB" id="A0A0B2A364"/>
<dbReference type="EMBL" id="JTDK01000017">
    <property type="protein sequence ID" value="KHK96037.1"/>
    <property type="molecule type" value="Genomic_DNA"/>
</dbReference>
<feature type="signal peptide" evidence="3">
    <location>
        <begin position="1"/>
        <end position="21"/>
    </location>
</feature>
<dbReference type="RefSeq" id="WP_039402226.1">
    <property type="nucleotide sequence ID" value="NZ_JTDK01000017.1"/>
</dbReference>
<evidence type="ECO:0000313" key="5">
    <source>
        <dbReference type="Proteomes" id="UP000031030"/>
    </source>
</evidence>
<dbReference type="InterPro" id="IPR023888">
    <property type="entry name" value="SdpC-like"/>
</dbReference>
<organism evidence="4 5">
    <name type="scientific">Microbacterium mangrovi</name>
    <dbReference type="NCBI Taxonomy" id="1348253"/>
    <lineage>
        <taxon>Bacteria</taxon>
        <taxon>Bacillati</taxon>
        <taxon>Actinomycetota</taxon>
        <taxon>Actinomycetes</taxon>
        <taxon>Micrococcales</taxon>
        <taxon>Microbacteriaceae</taxon>
        <taxon>Microbacterium</taxon>
    </lineage>
</organism>
<evidence type="ECO:0000256" key="1">
    <source>
        <dbReference type="SAM" id="MobiDB-lite"/>
    </source>
</evidence>